<sequence length="216" mass="23259">MAAPCIHVVFLLCLVPATVASPHRNLRKSPVDIAAAPTVSGRCVAADHLLRARATAPSRTTASRQVSATGWVKSSYGNITRNATQTFDFDNTNAGEKVNQTTVAHAGVAATDVAGVLYYSMQMRQSFPLFLDSGPDQVTVTHGLEETVAAGRWSSGPRYQSLRNTQRSSVAGASWGIRQTYRYEATDWCYLRNVTSSGYSIVADQSSEACVKGPLR</sequence>
<organism evidence="1">
    <name type="scientific">Aegilops tauschii</name>
    <name type="common">Tausch's goatgrass</name>
    <name type="synonym">Aegilops squarrosa</name>
    <dbReference type="NCBI Taxonomy" id="37682"/>
    <lineage>
        <taxon>Eukaryota</taxon>
        <taxon>Viridiplantae</taxon>
        <taxon>Streptophyta</taxon>
        <taxon>Embryophyta</taxon>
        <taxon>Tracheophyta</taxon>
        <taxon>Spermatophyta</taxon>
        <taxon>Magnoliopsida</taxon>
        <taxon>Liliopsida</taxon>
        <taxon>Poales</taxon>
        <taxon>Poaceae</taxon>
        <taxon>BOP clade</taxon>
        <taxon>Pooideae</taxon>
        <taxon>Triticodae</taxon>
        <taxon>Triticeae</taxon>
        <taxon>Triticinae</taxon>
        <taxon>Aegilops</taxon>
    </lineage>
</organism>
<name>M8CEH4_AEGTA</name>
<dbReference type="PANTHER" id="PTHR31104">
    <property type="entry name" value="PEPTIDE-N4-(N-ACETYL-BETA-GLUCOSAMINYL)ASPARAGINE AMIDASE A PROTEIN"/>
    <property type="match status" value="1"/>
</dbReference>
<reference evidence="1" key="1">
    <citation type="submission" date="2015-06" db="UniProtKB">
        <authorList>
            <consortium name="EnsemblPlants"/>
        </authorList>
    </citation>
    <scope>IDENTIFICATION</scope>
</reference>
<proteinExistence type="predicted"/>
<dbReference type="ExpressionAtlas" id="M8CEH4">
    <property type="expression patterns" value="baseline"/>
</dbReference>
<accession>M8CEH4</accession>
<evidence type="ECO:0000313" key="1">
    <source>
        <dbReference type="EnsemblPlants" id="EMT32613"/>
    </source>
</evidence>
<dbReference type="AlphaFoldDB" id="M8CEH4"/>
<dbReference type="EnsemblPlants" id="EMT32613">
    <property type="protein sequence ID" value="EMT32613"/>
    <property type="gene ID" value="F775_22786"/>
</dbReference>
<protein>
    <submittedName>
        <fullName evidence="1">Uncharacterized protein</fullName>
    </submittedName>
</protein>
<dbReference type="InterPro" id="IPR021102">
    <property type="entry name" value="PNGase_A"/>
</dbReference>